<dbReference type="SUPFAM" id="SSF55874">
    <property type="entry name" value="ATPase domain of HSP90 chaperone/DNA topoisomerase II/histidine kinase"/>
    <property type="match status" value="1"/>
</dbReference>
<reference evidence="11 12" key="1">
    <citation type="journal article" date="2008" name="Int. J. Syst. Evol. Microbiol.">
        <title>Neptunomonas japonica sp. nov., an Osedax japonicus symbiont-like bacterium isolated from sediment adjacent to sperm whale carcasses off Kagoshima, Japan.</title>
        <authorList>
            <person name="Miyazaki M."/>
            <person name="Nogi Y."/>
            <person name="Fujiwara Y."/>
            <person name="Kawato M."/>
            <person name="Kubokawa K."/>
            <person name="Horikoshi K."/>
        </authorList>
    </citation>
    <scope>NUCLEOTIDE SEQUENCE [LARGE SCALE GENOMIC DNA]</scope>
    <source>
        <strain evidence="11 12">JAMM 1380</strain>
    </source>
</reference>
<dbReference type="Gene3D" id="3.30.565.10">
    <property type="entry name" value="Histidine kinase-like ATPase, C-terminal domain"/>
    <property type="match status" value="1"/>
</dbReference>
<evidence type="ECO:0000256" key="6">
    <source>
        <dbReference type="ARBA" id="ARBA00022777"/>
    </source>
</evidence>
<dbReference type="SUPFAM" id="SSF58104">
    <property type="entry name" value="Methyl-accepting chemotaxis protein (MCP) signaling domain"/>
    <property type="match status" value="1"/>
</dbReference>
<organism evidence="11 12">
    <name type="scientific">Neptunomonas japonica JAMM 1380</name>
    <dbReference type="NCBI Taxonomy" id="1441457"/>
    <lineage>
        <taxon>Bacteria</taxon>
        <taxon>Pseudomonadati</taxon>
        <taxon>Pseudomonadota</taxon>
        <taxon>Gammaproteobacteria</taxon>
        <taxon>Oceanospirillales</taxon>
        <taxon>Oceanospirillaceae</taxon>
        <taxon>Neptunomonas</taxon>
    </lineage>
</organism>
<dbReference type="InterPro" id="IPR005467">
    <property type="entry name" value="His_kinase_dom"/>
</dbReference>
<dbReference type="SMART" id="SM00304">
    <property type="entry name" value="HAMP"/>
    <property type="match status" value="1"/>
</dbReference>
<evidence type="ECO:0000256" key="2">
    <source>
        <dbReference type="ARBA" id="ARBA00004370"/>
    </source>
</evidence>
<dbReference type="PANTHER" id="PTHR43065:SF50">
    <property type="entry name" value="HISTIDINE KINASE"/>
    <property type="match status" value="1"/>
</dbReference>
<feature type="coiled-coil region" evidence="7">
    <location>
        <begin position="308"/>
        <end position="351"/>
    </location>
</feature>
<keyword evidence="5" id="KW-0808">Transferase</keyword>
<evidence type="ECO:0000256" key="5">
    <source>
        <dbReference type="ARBA" id="ARBA00022679"/>
    </source>
</evidence>
<dbReference type="Gene3D" id="6.10.340.10">
    <property type="match status" value="1"/>
</dbReference>
<dbReference type="SUPFAM" id="SSF158472">
    <property type="entry name" value="HAMP domain-like"/>
    <property type="match status" value="1"/>
</dbReference>
<protein>
    <recommendedName>
        <fullName evidence="3">histidine kinase</fullName>
        <ecNumber evidence="3">2.7.13.3</ecNumber>
    </recommendedName>
</protein>
<evidence type="ECO:0000256" key="7">
    <source>
        <dbReference type="SAM" id="Coils"/>
    </source>
</evidence>
<feature type="transmembrane region" description="Helical" evidence="8">
    <location>
        <begin position="155"/>
        <end position="176"/>
    </location>
</feature>
<dbReference type="InterPro" id="IPR003660">
    <property type="entry name" value="HAMP_dom"/>
</dbReference>
<sequence>MSLRLKTIMGVALIEAVLLLLLVSMTLDYLRSTNYDALIKRAATTATLFATTTKDGVLSYDLASLDAFVKDVLVNPDLVYARVLGPDKQLFAEGGKEEHLRYEFLADTSVEMVSDGVFDTFAVIREGGVIYGRVEIGLDISSINTTIAEAQNRSAIIAVVEMGLVALFSFLLGGYLTRQLKVLSVAAQKISKGNFDFKLPVKGRDEVSDVAVAFNSMASNLREASTRRDQFEGELKELNRSLEDRVELRTQQIKSKNTQLTQANQEIQEAQAKLLQSEKMASVGVLAAGVAHEINNPIGFVMSNLHTLEAYSQNYRNLVNEYAALATLVSADEKEAQLLKINQLIEQYDLEFMNEDLDALLRDSIEGTERVKDIVKGLKDFSHVDSVTQFAMCDLNECIQSTLKVVNSELKYHCDIRTELNELPLTYCCSGQINQVLLNLMINASHAIEEQGIIKVKSQQQGEWLEISVTDTGKGIPADQLDKLFDPFYTTKPVGEGTGLGLSISYGIAKDHQGEIRVASAPGKGSRFTLCIPITNDHD</sequence>
<feature type="domain" description="Histidine kinase" evidence="9">
    <location>
        <begin position="289"/>
        <end position="536"/>
    </location>
</feature>
<comment type="catalytic activity">
    <reaction evidence="1">
        <text>ATP + protein L-histidine = ADP + protein N-phospho-L-histidine.</text>
        <dbReference type="EC" id="2.7.13.3"/>
    </reaction>
</comment>
<dbReference type="RefSeq" id="WP_201347589.1">
    <property type="nucleotide sequence ID" value="NZ_AP014546.1"/>
</dbReference>
<evidence type="ECO:0000313" key="12">
    <source>
        <dbReference type="Proteomes" id="UP000595332"/>
    </source>
</evidence>
<dbReference type="EC" id="2.7.13.3" evidence="3"/>
<keyword evidence="8" id="KW-0812">Transmembrane</keyword>
<dbReference type="SMART" id="SM00387">
    <property type="entry name" value="HATPase_c"/>
    <property type="match status" value="1"/>
</dbReference>
<proteinExistence type="predicted"/>
<name>A0A7R6PDB1_9GAMM</name>
<dbReference type="PROSITE" id="PS50109">
    <property type="entry name" value="HIS_KIN"/>
    <property type="match status" value="1"/>
</dbReference>
<dbReference type="Pfam" id="PF00672">
    <property type="entry name" value="HAMP"/>
    <property type="match status" value="1"/>
</dbReference>
<keyword evidence="6 11" id="KW-0418">Kinase</keyword>
<dbReference type="InterPro" id="IPR003594">
    <property type="entry name" value="HATPase_dom"/>
</dbReference>
<dbReference type="KEGG" id="njp:NEJAP_2453"/>
<evidence type="ECO:0000256" key="1">
    <source>
        <dbReference type="ARBA" id="ARBA00000085"/>
    </source>
</evidence>
<evidence type="ECO:0000256" key="3">
    <source>
        <dbReference type="ARBA" id="ARBA00012438"/>
    </source>
</evidence>
<dbReference type="InterPro" id="IPR036890">
    <property type="entry name" value="HATPase_C_sf"/>
</dbReference>
<dbReference type="GO" id="GO:0016020">
    <property type="term" value="C:membrane"/>
    <property type="evidence" value="ECO:0007669"/>
    <property type="project" value="UniProtKB-SubCell"/>
</dbReference>
<keyword evidence="12" id="KW-1185">Reference proteome</keyword>
<dbReference type="GO" id="GO:0007165">
    <property type="term" value="P:signal transduction"/>
    <property type="evidence" value="ECO:0007669"/>
    <property type="project" value="InterPro"/>
</dbReference>
<evidence type="ECO:0000256" key="8">
    <source>
        <dbReference type="SAM" id="Phobius"/>
    </source>
</evidence>
<keyword evidence="8" id="KW-0472">Membrane</keyword>
<dbReference type="PROSITE" id="PS50885">
    <property type="entry name" value="HAMP"/>
    <property type="match status" value="1"/>
</dbReference>
<accession>A0A7R6PDB1</accession>
<evidence type="ECO:0000313" key="11">
    <source>
        <dbReference type="EMBL" id="BBB30399.1"/>
    </source>
</evidence>
<dbReference type="PRINTS" id="PR00344">
    <property type="entry name" value="BCTRLSENSOR"/>
</dbReference>
<evidence type="ECO:0000259" key="9">
    <source>
        <dbReference type="PROSITE" id="PS50109"/>
    </source>
</evidence>
<keyword evidence="4" id="KW-0597">Phosphoprotein</keyword>
<dbReference type="GO" id="GO:0004673">
    <property type="term" value="F:protein histidine kinase activity"/>
    <property type="evidence" value="ECO:0007669"/>
    <property type="project" value="UniProtKB-EC"/>
</dbReference>
<gene>
    <name evidence="11" type="ORF">NEJAP_2453</name>
</gene>
<keyword evidence="8" id="KW-1133">Transmembrane helix</keyword>
<evidence type="ECO:0000259" key="10">
    <source>
        <dbReference type="PROSITE" id="PS50885"/>
    </source>
</evidence>
<keyword evidence="7" id="KW-0175">Coiled coil</keyword>
<dbReference type="PANTHER" id="PTHR43065">
    <property type="entry name" value="SENSOR HISTIDINE KINASE"/>
    <property type="match status" value="1"/>
</dbReference>
<dbReference type="Pfam" id="PF02518">
    <property type="entry name" value="HATPase_c"/>
    <property type="match status" value="1"/>
</dbReference>
<feature type="domain" description="HAMP" evidence="10">
    <location>
        <begin position="174"/>
        <end position="226"/>
    </location>
</feature>
<comment type="subcellular location">
    <subcellularLocation>
        <location evidence="2">Membrane</location>
    </subcellularLocation>
</comment>
<dbReference type="Gene3D" id="1.10.287.130">
    <property type="match status" value="1"/>
</dbReference>
<dbReference type="Proteomes" id="UP000595332">
    <property type="component" value="Chromosome"/>
</dbReference>
<dbReference type="EMBL" id="AP014546">
    <property type="protein sequence ID" value="BBB30399.1"/>
    <property type="molecule type" value="Genomic_DNA"/>
</dbReference>
<dbReference type="CDD" id="cd06225">
    <property type="entry name" value="HAMP"/>
    <property type="match status" value="1"/>
</dbReference>
<evidence type="ECO:0000256" key="4">
    <source>
        <dbReference type="ARBA" id="ARBA00022553"/>
    </source>
</evidence>
<feature type="coiled-coil region" evidence="7">
    <location>
        <begin position="221"/>
        <end position="280"/>
    </location>
</feature>
<dbReference type="InterPro" id="IPR004358">
    <property type="entry name" value="Sig_transdc_His_kin-like_C"/>
</dbReference>
<dbReference type="AlphaFoldDB" id="A0A7R6PDB1"/>